<organism evidence="2 3">
    <name type="scientific">Paracoccus lichenicola</name>
    <dbReference type="NCBI Taxonomy" id="2665644"/>
    <lineage>
        <taxon>Bacteria</taxon>
        <taxon>Pseudomonadati</taxon>
        <taxon>Pseudomonadota</taxon>
        <taxon>Alphaproteobacteria</taxon>
        <taxon>Rhodobacterales</taxon>
        <taxon>Paracoccaceae</taxon>
        <taxon>Paracoccus</taxon>
    </lineage>
</organism>
<dbReference type="InterPro" id="IPR005801">
    <property type="entry name" value="ADC_synthase"/>
</dbReference>
<dbReference type="InterPro" id="IPR015890">
    <property type="entry name" value="Chorismate_C"/>
</dbReference>
<dbReference type="PANTHER" id="PTHR11236">
    <property type="entry name" value="AMINOBENZOATE/ANTHRANILATE SYNTHASE"/>
    <property type="match status" value="1"/>
</dbReference>
<gene>
    <name evidence="2" type="ORF">GIY56_04845</name>
</gene>
<proteinExistence type="predicted"/>
<dbReference type="Proteomes" id="UP000481417">
    <property type="component" value="Unassembled WGS sequence"/>
</dbReference>
<name>A0A6L6HMV3_9RHOB</name>
<protein>
    <submittedName>
        <fullName evidence="2">Aminodeoxychorismate synthase component I</fullName>
        <ecNumber evidence="2">2.6.1.85</ecNumber>
    </submittedName>
</protein>
<feature type="domain" description="Chorismate-utilising enzyme C-terminal" evidence="1">
    <location>
        <begin position="106"/>
        <end position="360"/>
    </location>
</feature>
<evidence type="ECO:0000313" key="3">
    <source>
        <dbReference type="Proteomes" id="UP000481417"/>
    </source>
</evidence>
<comment type="caution">
    <text evidence="2">The sequence shown here is derived from an EMBL/GenBank/DDBJ whole genome shotgun (WGS) entry which is preliminary data.</text>
</comment>
<keyword evidence="2" id="KW-0808">Transferase</keyword>
<dbReference type="RefSeq" id="WP_328288445.1">
    <property type="nucleotide sequence ID" value="NZ_WMBT01000002.1"/>
</dbReference>
<dbReference type="Pfam" id="PF00425">
    <property type="entry name" value="Chorismate_bind"/>
    <property type="match status" value="1"/>
</dbReference>
<dbReference type="NCBIfam" id="TIGR00553">
    <property type="entry name" value="pabB"/>
    <property type="match status" value="1"/>
</dbReference>
<dbReference type="InterPro" id="IPR019999">
    <property type="entry name" value="Anth_synth_I-like"/>
</dbReference>
<dbReference type="AlphaFoldDB" id="A0A6L6HMV3"/>
<dbReference type="GO" id="GO:0009396">
    <property type="term" value="P:folic acid-containing compound biosynthetic process"/>
    <property type="evidence" value="ECO:0007669"/>
    <property type="project" value="InterPro"/>
</dbReference>
<reference evidence="2 3" key="1">
    <citation type="submission" date="2019-11" db="EMBL/GenBank/DDBJ databases">
        <authorList>
            <person name="Lang L."/>
        </authorList>
    </citation>
    <scope>NUCLEOTIDE SEQUENCE [LARGE SCALE GENOMIC DNA]</scope>
    <source>
        <strain evidence="2 3">YIM 132242</strain>
    </source>
</reference>
<dbReference type="EC" id="2.6.1.85" evidence="2"/>
<dbReference type="InterPro" id="IPR005802">
    <property type="entry name" value="ADC_synth_comp_1"/>
</dbReference>
<accession>A0A6L6HMV3</accession>
<evidence type="ECO:0000313" key="2">
    <source>
        <dbReference type="EMBL" id="MTD99610.1"/>
    </source>
</evidence>
<dbReference type="GO" id="GO:0046820">
    <property type="term" value="F:4-amino-4-deoxychorismate synthase activity"/>
    <property type="evidence" value="ECO:0007669"/>
    <property type="project" value="UniProtKB-EC"/>
</dbReference>
<dbReference type="PRINTS" id="PR00095">
    <property type="entry name" value="ANTSNTHASEI"/>
</dbReference>
<dbReference type="EMBL" id="WMBT01000002">
    <property type="protein sequence ID" value="MTD99610.1"/>
    <property type="molecule type" value="Genomic_DNA"/>
</dbReference>
<keyword evidence="3" id="KW-1185">Reference proteome</keyword>
<dbReference type="SUPFAM" id="SSF56322">
    <property type="entry name" value="ADC synthase"/>
    <property type="match status" value="1"/>
</dbReference>
<dbReference type="PANTHER" id="PTHR11236:SF50">
    <property type="entry name" value="AMINODEOXYCHORISMATE SYNTHASE COMPONENT 1"/>
    <property type="match status" value="1"/>
</dbReference>
<dbReference type="NCBIfam" id="NF005698">
    <property type="entry name" value="PRK07508.1"/>
    <property type="match status" value="1"/>
</dbReference>
<sequence>MIRFDHGPLPGGTLFAAPRTVIRADTAAGVGPALTAIEAARAQGHWVAGCLSYELGHALIPKLAPLMPARRDHPLILMGVFDAPRPVPALPDPAGTIGPARPLWSRARYDAAIAKARDYIAAGDCYQVNLTFPMGADAAGDPLALYAALAARQPVGEGAFVDLGGPVVLSRSPELFFAVDASGRIETRPMKGTAPRGADAAQDAERAALAASEKDRAENLMIVDLLRNDLSRVCLPGSVRVPRLFHVETYATVHQMISTVTGQLAPGTGLPAILRALFPCGSITGAPKIRAMQIIAELEGAPRGVYCGAIGWMDPAGPMRFSVAIRTPVLEAPNRLLLNVGGGITHDSRAGSEWEEALCKAAFLDLSPRG</sequence>
<keyword evidence="2" id="KW-0032">Aminotransferase</keyword>
<evidence type="ECO:0000259" key="1">
    <source>
        <dbReference type="Pfam" id="PF00425"/>
    </source>
</evidence>
<dbReference type="Gene3D" id="3.60.120.10">
    <property type="entry name" value="Anthranilate synthase"/>
    <property type="match status" value="1"/>
</dbReference>
<dbReference type="GO" id="GO:0000162">
    <property type="term" value="P:L-tryptophan biosynthetic process"/>
    <property type="evidence" value="ECO:0007669"/>
    <property type="project" value="TreeGrafter"/>
</dbReference>